<keyword evidence="2" id="KW-0548">Nucleotidyltransferase</keyword>
<dbReference type="InterPro" id="IPR043502">
    <property type="entry name" value="DNA/RNA_pol_sf"/>
</dbReference>
<name>A0AAW1JHU3_POPJA</name>
<organism evidence="2 3">
    <name type="scientific">Popillia japonica</name>
    <name type="common">Japanese beetle</name>
    <dbReference type="NCBI Taxonomy" id="7064"/>
    <lineage>
        <taxon>Eukaryota</taxon>
        <taxon>Metazoa</taxon>
        <taxon>Ecdysozoa</taxon>
        <taxon>Arthropoda</taxon>
        <taxon>Hexapoda</taxon>
        <taxon>Insecta</taxon>
        <taxon>Pterygota</taxon>
        <taxon>Neoptera</taxon>
        <taxon>Endopterygota</taxon>
        <taxon>Coleoptera</taxon>
        <taxon>Polyphaga</taxon>
        <taxon>Scarabaeiformia</taxon>
        <taxon>Scarabaeidae</taxon>
        <taxon>Rutelinae</taxon>
        <taxon>Popillia</taxon>
    </lineage>
</organism>
<dbReference type="AlphaFoldDB" id="A0AAW1JHU3"/>
<dbReference type="EMBL" id="JASPKY010000364">
    <property type="protein sequence ID" value="KAK9703708.1"/>
    <property type="molecule type" value="Genomic_DNA"/>
</dbReference>
<dbReference type="GO" id="GO:0003964">
    <property type="term" value="F:RNA-directed DNA polymerase activity"/>
    <property type="evidence" value="ECO:0007669"/>
    <property type="project" value="UniProtKB-KW"/>
</dbReference>
<comment type="caution">
    <text evidence="2">The sequence shown here is derived from an EMBL/GenBank/DDBJ whole genome shotgun (WGS) entry which is preliminary data.</text>
</comment>
<keyword evidence="2" id="KW-0695">RNA-directed DNA polymerase</keyword>
<proteinExistence type="predicted"/>
<evidence type="ECO:0000313" key="2">
    <source>
        <dbReference type="EMBL" id="KAK9703708.1"/>
    </source>
</evidence>
<evidence type="ECO:0000313" key="3">
    <source>
        <dbReference type="Proteomes" id="UP001458880"/>
    </source>
</evidence>
<keyword evidence="3" id="KW-1185">Reference proteome</keyword>
<feature type="domain" description="Reverse transcriptase" evidence="1">
    <location>
        <begin position="170"/>
        <end position="260"/>
    </location>
</feature>
<dbReference type="Proteomes" id="UP001458880">
    <property type="component" value="Unassembled WGS sequence"/>
</dbReference>
<dbReference type="PANTHER" id="PTHR47510">
    <property type="entry name" value="REVERSE TRANSCRIPTASE DOMAIN-CONTAINING PROTEIN"/>
    <property type="match status" value="1"/>
</dbReference>
<reference evidence="2 3" key="1">
    <citation type="journal article" date="2024" name="BMC Genomics">
        <title>De novo assembly and annotation of Popillia japonica's genome with initial clues to its potential as an invasive pest.</title>
        <authorList>
            <person name="Cucini C."/>
            <person name="Boschi S."/>
            <person name="Funari R."/>
            <person name="Cardaioli E."/>
            <person name="Iannotti N."/>
            <person name="Marturano G."/>
            <person name="Paoli F."/>
            <person name="Bruttini M."/>
            <person name="Carapelli A."/>
            <person name="Frati F."/>
            <person name="Nardi F."/>
        </authorList>
    </citation>
    <scope>NUCLEOTIDE SEQUENCE [LARGE SCALE GENOMIC DNA]</scope>
    <source>
        <strain evidence="2">DMR45628</strain>
    </source>
</reference>
<dbReference type="SUPFAM" id="SSF56672">
    <property type="entry name" value="DNA/RNA polymerases"/>
    <property type="match status" value="1"/>
</dbReference>
<protein>
    <submittedName>
        <fullName evidence="2">Reverse transcriptase (RNA-dependent DNA polymerase)</fullName>
    </submittedName>
</protein>
<dbReference type="InterPro" id="IPR000477">
    <property type="entry name" value="RT_dom"/>
</dbReference>
<accession>A0AAW1JHU3</accession>
<keyword evidence="2" id="KW-0808">Transferase</keyword>
<sequence length="283" mass="32268">MLFYKNLIKQTKCDYYRRSIELANNKSKKVWQIVNAALGKQNKKYNFKLSHEGLRITDPKKVADVFANHFANIAEQRVKDHFIDDLSSECTTSGSVPFSMYCAPVTEGEIMNIIANLKNNNSTEPDELTSRILGDIMEEIVCPLTHITNRCLEQGVYPSKLKVANVIPVHKKGDPDNTDNYRPISLLNVTSKIIKRALVDRIVNYMNTFKLFSDAQHGFRQGKSTETAAHEYIQFIQDKMDTKKYVAGILFDISRAFDTMCSDFVQTSVSKSRDQRATRDFGT</sequence>
<evidence type="ECO:0000259" key="1">
    <source>
        <dbReference type="Pfam" id="PF00078"/>
    </source>
</evidence>
<gene>
    <name evidence="2" type="ORF">QE152_g29167</name>
</gene>
<dbReference type="PANTHER" id="PTHR47510:SF3">
    <property type="entry name" value="ENDO_EXONUCLEASE_PHOSPHATASE DOMAIN-CONTAINING PROTEIN"/>
    <property type="match status" value="1"/>
</dbReference>
<dbReference type="Pfam" id="PF00078">
    <property type="entry name" value="RVT_1"/>
    <property type="match status" value="1"/>
</dbReference>